<dbReference type="AlphaFoldDB" id="A0A9P6FLR3"/>
<accession>A0A9P6FLR3</accession>
<organism evidence="2 3">
    <name type="scientific">Lunasporangiospora selenospora</name>
    <dbReference type="NCBI Taxonomy" id="979761"/>
    <lineage>
        <taxon>Eukaryota</taxon>
        <taxon>Fungi</taxon>
        <taxon>Fungi incertae sedis</taxon>
        <taxon>Mucoromycota</taxon>
        <taxon>Mortierellomycotina</taxon>
        <taxon>Mortierellomycetes</taxon>
        <taxon>Mortierellales</taxon>
        <taxon>Mortierellaceae</taxon>
        <taxon>Lunasporangiospora</taxon>
    </lineage>
</organism>
<name>A0A9P6FLR3_9FUNG</name>
<dbReference type="Proteomes" id="UP000780801">
    <property type="component" value="Unassembled WGS sequence"/>
</dbReference>
<dbReference type="EMBL" id="JAABOA010004162">
    <property type="protein sequence ID" value="KAF9577968.1"/>
    <property type="molecule type" value="Genomic_DNA"/>
</dbReference>
<reference evidence="2" key="1">
    <citation type="journal article" date="2020" name="Fungal Divers.">
        <title>Resolving the Mortierellaceae phylogeny through synthesis of multi-gene phylogenetics and phylogenomics.</title>
        <authorList>
            <person name="Vandepol N."/>
            <person name="Liber J."/>
            <person name="Desiro A."/>
            <person name="Na H."/>
            <person name="Kennedy M."/>
            <person name="Barry K."/>
            <person name="Grigoriev I.V."/>
            <person name="Miller A.N."/>
            <person name="O'Donnell K."/>
            <person name="Stajich J.E."/>
            <person name="Bonito G."/>
        </authorList>
    </citation>
    <scope>NUCLEOTIDE SEQUENCE</scope>
    <source>
        <strain evidence="2">KOD1015</strain>
    </source>
</reference>
<feature type="region of interest" description="Disordered" evidence="1">
    <location>
        <begin position="111"/>
        <end position="133"/>
    </location>
</feature>
<evidence type="ECO:0000313" key="2">
    <source>
        <dbReference type="EMBL" id="KAF9577968.1"/>
    </source>
</evidence>
<gene>
    <name evidence="2" type="ORF">BGW38_006503</name>
</gene>
<protein>
    <submittedName>
        <fullName evidence="2">Uncharacterized protein</fullName>
    </submittedName>
</protein>
<proteinExistence type="predicted"/>
<sequence>MSSLISKVADGVDDRGVAAVTPGAADVTDAAAATAAIDAATWEPAGPFAVSAPVLVWSGADAPAEAEEEDADVAVVAVAVALATADPAAAFSSVGSWGSDLAESSASELWRKHETTPMKPSIIKNTVSGTRCN</sequence>
<feature type="compositionally biased region" description="Polar residues" evidence="1">
    <location>
        <begin position="123"/>
        <end position="133"/>
    </location>
</feature>
<comment type="caution">
    <text evidence="2">The sequence shown here is derived from an EMBL/GenBank/DDBJ whole genome shotgun (WGS) entry which is preliminary data.</text>
</comment>
<keyword evidence="3" id="KW-1185">Reference proteome</keyword>
<evidence type="ECO:0000256" key="1">
    <source>
        <dbReference type="SAM" id="MobiDB-lite"/>
    </source>
</evidence>
<evidence type="ECO:0000313" key="3">
    <source>
        <dbReference type="Proteomes" id="UP000780801"/>
    </source>
</evidence>